<comment type="caution">
    <text evidence="9">The sequence shown here is derived from an EMBL/GenBank/DDBJ whole genome shotgun (WGS) entry which is preliminary data.</text>
</comment>
<evidence type="ECO:0000256" key="5">
    <source>
        <dbReference type="ARBA" id="ARBA00022692"/>
    </source>
</evidence>
<keyword evidence="7 8" id="KW-0472">Membrane</keyword>
<keyword evidence="5 8" id="KW-0812">Transmembrane</keyword>
<evidence type="ECO:0000256" key="2">
    <source>
        <dbReference type="ARBA" id="ARBA00006228"/>
    </source>
</evidence>
<dbReference type="PANTHER" id="PTHR34584:SF1">
    <property type="entry name" value="NA(+)_H(+) ANTIPORTER SUBUNIT E1"/>
    <property type="match status" value="1"/>
</dbReference>
<dbReference type="AlphaFoldDB" id="A0A4V2SAR4"/>
<proteinExistence type="inferred from homology"/>
<keyword evidence="6 8" id="KW-1133">Transmembrane helix</keyword>
<evidence type="ECO:0000256" key="4">
    <source>
        <dbReference type="ARBA" id="ARBA00022475"/>
    </source>
</evidence>
<name>A0A4V2SAR4_9FIRM</name>
<dbReference type="GO" id="GO:0015297">
    <property type="term" value="F:antiporter activity"/>
    <property type="evidence" value="ECO:0007669"/>
    <property type="project" value="UniProtKB-KW"/>
</dbReference>
<dbReference type="EMBL" id="SLWV01000017">
    <property type="protein sequence ID" value="TCO72670.1"/>
    <property type="molecule type" value="Genomic_DNA"/>
</dbReference>
<accession>A0A4V2SAR4</accession>
<feature type="transmembrane region" description="Helical" evidence="8">
    <location>
        <begin position="59"/>
        <end position="80"/>
    </location>
</feature>
<dbReference type="Pfam" id="PF01899">
    <property type="entry name" value="MNHE"/>
    <property type="match status" value="1"/>
</dbReference>
<dbReference type="GO" id="GO:0008324">
    <property type="term" value="F:monoatomic cation transmembrane transporter activity"/>
    <property type="evidence" value="ECO:0007669"/>
    <property type="project" value="InterPro"/>
</dbReference>
<keyword evidence="3" id="KW-0813">Transport</keyword>
<keyword evidence="4" id="KW-1003">Cell membrane</keyword>
<sequence length="158" mass="18637">MNKMSRYIVMFALFWIILAEKMNVERIWIGLCICMGVYLFNKNLIHCNGEKTFRSPRKIYYWILYFWILIKEIVVANFQVAKIVLSPKMDISPEIVTVHSKLKTDFYRTILANSITLTPGTLTVFMKEDALTVHCLKKDYIEDVLNSKFEKILLEVEE</sequence>
<evidence type="ECO:0000256" key="8">
    <source>
        <dbReference type="SAM" id="Phobius"/>
    </source>
</evidence>
<comment type="subcellular location">
    <subcellularLocation>
        <location evidence="1">Cell membrane</location>
        <topology evidence="1">Multi-pass membrane protein</topology>
    </subcellularLocation>
</comment>
<dbReference type="RefSeq" id="WP_165916351.1">
    <property type="nucleotide sequence ID" value="NZ_SLWV01000017.1"/>
</dbReference>
<dbReference type="Proteomes" id="UP000294919">
    <property type="component" value="Unassembled WGS sequence"/>
</dbReference>
<organism evidence="9 10">
    <name type="scientific">Marinisporobacter balticus</name>
    <dbReference type="NCBI Taxonomy" id="2018667"/>
    <lineage>
        <taxon>Bacteria</taxon>
        <taxon>Bacillati</taxon>
        <taxon>Bacillota</taxon>
        <taxon>Clostridia</taxon>
        <taxon>Peptostreptococcales</taxon>
        <taxon>Thermotaleaceae</taxon>
        <taxon>Marinisporobacter</taxon>
    </lineage>
</organism>
<gene>
    <name evidence="9" type="ORF">EV214_11734</name>
</gene>
<comment type="similarity">
    <text evidence="2">Belongs to the CPA3 antiporters (TC 2.A.63) subunit E family.</text>
</comment>
<reference evidence="9 10" key="1">
    <citation type="submission" date="2019-03" db="EMBL/GenBank/DDBJ databases">
        <title>Genomic Encyclopedia of Type Strains, Phase IV (KMG-IV): sequencing the most valuable type-strain genomes for metagenomic binning, comparative biology and taxonomic classification.</title>
        <authorList>
            <person name="Goeker M."/>
        </authorList>
    </citation>
    <scope>NUCLEOTIDE SEQUENCE [LARGE SCALE GENOMIC DNA]</scope>
    <source>
        <strain evidence="9 10">DSM 102940</strain>
    </source>
</reference>
<evidence type="ECO:0000313" key="9">
    <source>
        <dbReference type="EMBL" id="TCO72670.1"/>
    </source>
</evidence>
<feature type="transmembrane region" description="Helical" evidence="8">
    <location>
        <begin position="12"/>
        <end position="39"/>
    </location>
</feature>
<evidence type="ECO:0000256" key="7">
    <source>
        <dbReference type="ARBA" id="ARBA00023136"/>
    </source>
</evidence>
<dbReference type="InterPro" id="IPR002758">
    <property type="entry name" value="Cation_antiport_E"/>
</dbReference>
<evidence type="ECO:0000256" key="1">
    <source>
        <dbReference type="ARBA" id="ARBA00004651"/>
    </source>
</evidence>
<protein>
    <submittedName>
        <fullName evidence="9">Multisubunit sodium/proton antiporter MrpE subunit</fullName>
    </submittedName>
</protein>
<dbReference type="PANTHER" id="PTHR34584">
    <property type="entry name" value="NA(+)/H(+) ANTIPORTER SUBUNIT E1"/>
    <property type="match status" value="1"/>
</dbReference>
<dbReference type="GO" id="GO:0005886">
    <property type="term" value="C:plasma membrane"/>
    <property type="evidence" value="ECO:0007669"/>
    <property type="project" value="UniProtKB-SubCell"/>
</dbReference>
<dbReference type="PIRSF" id="PIRSF019239">
    <property type="entry name" value="MrpE"/>
    <property type="match status" value="1"/>
</dbReference>
<evidence type="ECO:0000256" key="3">
    <source>
        <dbReference type="ARBA" id="ARBA00022449"/>
    </source>
</evidence>
<keyword evidence="3" id="KW-0050">Antiport</keyword>
<evidence type="ECO:0000256" key="6">
    <source>
        <dbReference type="ARBA" id="ARBA00022989"/>
    </source>
</evidence>
<keyword evidence="10" id="KW-1185">Reference proteome</keyword>
<evidence type="ECO:0000313" key="10">
    <source>
        <dbReference type="Proteomes" id="UP000294919"/>
    </source>
</evidence>